<protein>
    <recommendedName>
        <fullName evidence="4">Phenol degradation protein meta</fullName>
    </recommendedName>
</protein>
<sequence>MKTLLSCTTLALALPCLAQQIGAPPPSVAQPSGLNLGGTSFSDGMAGPPGWSYLAYLKYTEARSIRDGSGQANTAFNNPRLDVTTLINQFSYYSPDTFAHGAHFGWSVIVPVVSIHGRFGSGGAQLTGNGTALGDITTGPQVQFDPVEDANGRPLYVQRLALDVIVPTGKYDANQDLNPGSNFWSVNPYWAASWMPLPRWDFSWRLNYLYNARNDAPASSSPTPYLGQTVRSTRAGQTAWVNFAAAYAVTPTVSAGLSGYYLQQLTDDKVNGQRLSGSRERVLGIGPGLFWRVSPARGLWLNTYREMRVENRARNKLVLQLRLAQAF</sequence>
<dbReference type="EMBL" id="WNDQ01000073">
    <property type="protein sequence ID" value="KAF1018819.1"/>
    <property type="molecule type" value="Genomic_DNA"/>
</dbReference>
<evidence type="ECO:0000313" key="3">
    <source>
        <dbReference type="Proteomes" id="UP000461670"/>
    </source>
</evidence>
<name>A0A7V8JP59_9BURK</name>
<evidence type="ECO:0008006" key="4">
    <source>
        <dbReference type="Google" id="ProtNLM"/>
    </source>
</evidence>
<feature type="chain" id="PRO_5030935658" description="Phenol degradation protein meta" evidence="1">
    <location>
        <begin position="19"/>
        <end position="327"/>
    </location>
</feature>
<accession>A0A7V8JP59</accession>
<evidence type="ECO:0000313" key="2">
    <source>
        <dbReference type="EMBL" id="KAF1018819.1"/>
    </source>
</evidence>
<organism evidence="2 3">
    <name type="scientific">Paracidovorax wautersii</name>
    <dbReference type="NCBI Taxonomy" id="1177982"/>
    <lineage>
        <taxon>Bacteria</taxon>
        <taxon>Pseudomonadati</taxon>
        <taxon>Pseudomonadota</taxon>
        <taxon>Betaproteobacteria</taxon>
        <taxon>Burkholderiales</taxon>
        <taxon>Comamonadaceae</taxon>
        <taxon>Paracidovorax</taxon>
    </lineage>
</organism>
<comment type="caution">
    <text evidence="2">The sequence shown here is derived from an EMBL/GenBank/DDBJ whole genome shotgun (WGS) entry which is preliminary data.</text>
</comment>
<keyword evidence="1" id="KW-0732">Signal</keyword>
<proteinExistence type="predicted"/>
<dbReference type="InterPro" id="IPR025737">
    <property type="entry name" value="FApF"/>
</dbReference>
<reference evidence="3" key="1">
    <citation type="journal article" date="2020" name="MBio">
        <title>Horizontal gene transfer to a defensive symbiont with a reduced genome amongst a multipartite beetle microbiome.</title>
        <authorList>
            <person name="Waterworth S.C."/>
            <person name="Florez L.V."/>
            <person name="Rees E.R."/>
            <person name="Hertweck C."/>
            <person name="Kaltenpoth M."/>
            <person name="Kwan J.C."/>
        </authorList>
    </citation>
    <scope>NUCLEOTIDE SEQUENCE [LARGE SCALE GENOMIC DNA]</scope>
</reference>
<gene>
    <name evidence="2" type="ORF">GAK30_03480</name>
</gene>
<feature type="signal peptide" evidence="1">
    <location>
        <begin position="1"/>
        <end position="18"/>
    </location>
</feature>
<dbReference type="Proteomes" id="UP000461670">
    <property type="component" value="Unassembled WGS sequence"/>
</dbReference>
<dbReference type="Pfam" id="PF13557">
    <property type="entry name" value="Phenol_MetA_deg"/>
    <property type="match status" value="1"/>
</dbReference>
<evidence type="ECO:0000256" key="1">
    <source>
        <dbReference type="SAM" id="SignalP"/>
    </source>
</evidence>
<dbReference type="AlphaFoldDB" id="A0A7V8JP59"/>